<reference evidence="5 6" key="1">
    <citation type="submission" date="2018-07" db="EMBL/GenBank/DDBJ databases">
        <authorList>
            <person name="Peeters C."/>
        </authorList>
    </citation>
    <scope>NUCLEOTIDE SEQUENCE [LARGE SCALE GENOMIC DNA]</scope>
    <source>
        <strain evidence="5 6">LMG 3411</strain>
    </source>
</reference>
<feature type="binding site" evidence="3">
    <location>
        <position position="105"/>
    </location>
    <ligand>
        <name>substrate</name>
    </ligand>
</feature>
<gene>
    <name evidence="5" type="ORF">AGI3411_03121</name>
</gene>
<evidence type="ECO:0000256" key="2">
    <source>
        <dbReference type="PIRSR" id="PIRSR605511-1"/>
    </source>
</evidence>
<dbReference type="GO" id="GO:0005509">
    <property type="term" value="F:calcium ion binding"/>
    <property type="evidence" value="ECO:0007669"/>
    <property type="project" value="TreeGrafter"/>
</dbReference>
<dbReference type="SUPFAM" id="SSF63829">
    <property type="entry name" value="Calcium-dependent phosphotriesterase"/>
    <property type="match status" value="1"/>
</dbReference>
<evidence type="ECO:0000256" key="3">
    <source>
        <dbReference type="PIRSR" id="PIRSR605511-2"/>
    </source>
</evidence>
<dbReference type="PRINTS" id="PR01790">
    <property type="entry name" value="SMP30FAMILY"/>
</dbReference>
<keyword evidence="3" id="KW-0862">Zinc</keyword>
<sequence>MTPDIQCVVQSADILGEVPLWCDRSRRLWWIDVRRPALQSYDPATGRHTAQRLPETLLVGAIALREAGGFVLATNRGLYVYDPAGGQAPELIVNPEADKPENRLNDGKCDRRGRFWVGSMQDQKREPKGTLYRLDADRQCHAMLDGFVLPNALSWSPDDRSMYFADTHNQVIWAFDFDIDDGAISNRRVFKDWTQQPGRPDGAAVDTDGCVWNCMVATGQLVRLTPDGRVDRVIQLPVTNPTCPAFGGDGLDTLYITSHSQRLAPGQLAAEPYAGGLFALDVGAQGLPEPRYRG</sequence>
<dbReference type="GO" id="GO:0004341">
    <property type="term" value="F:gluconolactonase activity"/>
    <property type="evidence" value="ECO:0007669"/>
    <property type="project" value="TreeGrafter"/>
</dbReference>
<comment type="similarity">
    <text evidence="1">Belongs to the SMP-30/CGR1 family.</text>
</comment>
<dbReference type="InterPro" id="IPR005511">
    <property type="entry name" value="SMP-30"/>
</dbReference>
<keyword evidence="6" id="KW-1185">Reference proteome</keyword>
<dbReference type="OrthoDB" id="9775406at2"/>
<dbReference type="Gene3D" id="2.120.10.30">
    <property type="entry name" value="TolB, C-terminal domain"/>
    <property type="match status" value="1"/>
</dbReference>
<feature type="binding site" evidence="3">
    <location>
        <position position="151"/>
    </location>
    <ligand>
        <name>a divalent metal cation</name>
        <dbReference type="ChEBI" id="CHEBI:60240"/>
    </ligand>
</feature>
<evidence type="ECO:0000313" key="6">
    <source>
        <dbReference type="Proteomes" id="UP000289184"/>
    </source>
</evidence>
<dbReference type="InterPro" id="IPR011042">
    <property type="entry name" value="6-blade_b-propeller_TolB-like"/>
</dbReference>
<feature type="binding site" evidence="3">
    <location>
        <position position="201"/>
    </location>
    <ligand>
        <name>a divalent metal cation</name>
        <dbReference type="ChEBI" id="CHEBI:60240"/>
    </ligand>
</feature>
<dbReference type="AlphaFoldDB" id="A0A446CI12"/>
<feature type="binding site" evidence="3">
    <location>
        <position position="17"/>
    </location>
    <ligand>
        <name>a divalent metal cation</name>
        <dbReference type="ChEBI" id="CHEBI:60240"/>
    </ligand>
</feature>
<evidence type="ECO:0000313" key="5">
    <source>
        <dbReference type="EMBL" id="SSW67458.1"/>
    </source>
</evidence>
<accession>A0A446CI12</accession>
<comment type="cofactor">
    <cofactor evidence="3">
        <name>Zn(2+)</name>
        <dbReference type="ChEBI" id="CHEBI:29105"/>
    </cofactor>
    <text evidence="3">Binds 1 divalent metal cation per subunit.</text>
</comment>
<dbReference type="Proteomes" id="UP000289184">
    <property type="component" value="Unassembled WGS sequence"/>
</dbReference>
<feature type="active site" description="Proton donor/acceptor" evidence="2">
    <location>
        <position position="201"/>
    </location>
</feature>
<dbReference type="PANTHER" id="PTHR10907">
    <property type="entry name" value="REGUCALCIN"/>
    <property type="match status" value="1"/>
</dbReference>
<dbReference type="EC" id="3.1.1.99" evidence="5"/>
<feature type="binding site" evidence="3">
    <location>
        <position position="103"/>
    </location>
    <ligand>
        <name>substrate</name>
    </ligand>
</feature>
<dbReference type="PANTHER" id="PTHR10907:SF47">
    <property type="entry name" value="REGUCALCIN"/>
    <property type="match status" value="1"/>
</dbReference>
<name>A0A446CI12_9BURK</name>
<proteinExistence type="inferred from homology"/>
<protein>
    <submittedName>
        <fullName evidence="5">6-deoxy-6-sulfogluconolactonase</fullName>
        <ecNumber evidence="5">3.1.1.99</ecNumber>
    </submittedName>
</protein>
<keyword evidence="3" id="KW-0479">Metal-binding</keyword>
<dbReference type="InterPro" id="IPR013658">
    <property type="entry name" value="SGL"/>
</dbReference>
<evidence type="ECO:0000259" key="4">
    <source>
        <dbReference type="Pfam" id="PF08450"/>
    </source>
</evidence>
<dbReference type="GO" id="GO:0019853">
    <property type="term" value="P:L-ascorbic acid biosynthetic process"/>
    <property type="evidence" value="ECO:0007669"/>
    <property type="project" value="TreeGrafter"/>
</dbReference>
<feature type="domain" description="SMP-30/Gluconolactonase/LRE-like region" evidence="4">
    <location>
        <begin position="15"/>
        <end position="259"/>
    </location>
</feature>
<dbReference type="RefSeq" id="WP_129528300.1">
    <property type="nucleotide sequence ID" value="NZ_UFQB01000012.1"/>
</dbReference>
<evidence type="ECO:0000256" key="1">
    <source>
        <dbReference type="ARBA" id="ARBA00008853"/>
    </source>
</evidence>
<organism evidence="5 6">
    <name type="scientific">Achromobacter agilis</name>
    <dbReference type="NCBI Taxonomy" id="1353888"/>
    <lineage>
        <taxon>Bacteria</taxon>
        <taxon>Pseudomonadati</taxon>
        <taxon>Pseudomonadota</taxon>
        <taxon>Betaproteobacteria</taxon>
        <taxon>Burkholderiales</taxon>
        <taxon>Alcaligenaceae</taxon>
        <taxon>Achromobacter</taxon>
    </lineage>
</organism>
<keyword evidence="5" id="KW-0378">Hydrolase</keyword>
<dbReference type="Pfam" id="PF08450">
    <property type="entry name" value="SGL"/>
    <property type="match status" value="1"/>
</dbReference>
<dbReference type="EMBL" id="UFQB01000012">
    <property type="protein sequence ID" value="SSW67458.1"/>
    <property type="molecule type" value="Genomic_DNA"/>
</dbReference>